<dbReference type="RefSeq" id="WP_137276123.1">
    <property type="nucleotide sequence ID" value="NZ_QKNX01000002.1"/>
</dbReference>
<dbReference type="InterPro" id="IPR018376">
    <property type="entry name" value="Enoyl-CoA_hyd/isom_CS"/>
</dbReference>
<dbReference type="GO" id="GO:0006635">
    <property type="term" value="P:fatty acid beta-oxidation"/>
    <property type="evidence" value="ECO:0007669"/>
    <property type="project" value="TreeGrafter"/>
</dbReference>
<keyword evidence="5" id="KW-1185">Reference proteome</keyword>
<gene>
    <name evidence="4" type="ORF">DM868_06850</name>
</gene>
<evidence type="ECO:0000256" key="1">
    <source>
        <dbReference type="ARBA" id="ARBA00005254"/>
    </source>
</evidence>
<dbReference type="PANTHER" id="PTHR11941:SF54">
    <property type="entry name" value="ENOYL-COA HYDRATASE, MITOCHONDRIAL"/>
    <property type="match status" value="1"/>
</dbReference>
<evidence type="ECO:0000313" key="5">
    <source>
        <dbReference type="Proteomes" id="UP000308037"/>
    </source>
</evidence>
<keyword evidence="4" id="KW-0413">Isomerase</keyword>
<keyword evidence="2" id="KW-0456">Lyase</keyword>
<dbReference type="Proteomes" id="UP000308037">
    <property type="component" value="Unassembled WGS sequence"/>
</dbReference>
<dbReference type="Gene3D" id="1.10.12.10">
    <property type="entry name" value="Lyase 2-enoyl-coa Hydratase, Chain A, domain 2"/>
    <property type="match status" value="1"/>
</dbReference>
<sequence>MVESDTPYVDLDHRGSIAIVTINRPDRLNAYSPSMAAAIADLFDDLDADPDTRAAVFTGAGERAFCAGMDIETYLELSDEEGVGSVDTLLESTHETHRIVKTIRAVELPVVAAVAGYAFGGGMDLALACDFRVVGRDAELAQQYVNVGLVPDAGCYLLPRLIGEARAKELIMTGDPIGGEEAADLGLAREAIDGDDEAVLSAALEFAERLADGPTVAIGTAKGMVNESFEVSIETALAHAIDGERTCHETRDHHEAIQAFDEKREAEFVGE</sequence>
<accession>A0A4U5JEU6</accession>
<proteinExistence type="inferred from homology"/>
<dbReference type="PROSITE" id="PS00166">
    <property type="entry name" value="ENOYL_COA_HYDRATASE"/>
    <property type="match status" value="1"/>
</dbReference>
<evidence type="ECO:0000313" key="4">
    <source>
        <dbReference type="EMBL" id="TKR26207.1"/>
    </source>
</evidence>
<dbReference type="Pfam" id="PF00378">
    <property type="entry name" value="ECH_1"/>
    <property type="match status" value="1"/>
</dbReference>
<evidence type="ECO:0000256" key="2">
    <source>
        <dbReference type="ARBA" id="ARBA00023239"/>
    </source>
</evidence>
<evidence type="ECO:0000256" key="3">
    <source>
        <dbReference type="RuleBase" id="RU003707"/>
    </source>
</evidence>
<dbReference type="GO" id="GO:0016853">
    <property type="term" value="F:isomerase activity"/>
    <property type="evidence" value="ECO:0007669"/>
    <property type="project" value="UniProtKB-KW"/>
</dbReference>
<organism evidence="4 5">
    <name type="scientific">Natronomonas salsuginis</name>
    <dbReference type="NCBI Taxonomy" id="2217661"/>
    <lineage>
        <taxon>Archaea</taxon>
        <taxon>Methanobacteriati</taxon>
        <taxon>Methanobacteriota</taxon>
        <taxon>Stenosarchaea group</taxon>
        <taxon>Halobacteria</taxon>
        <taxon>Halobacteriales</taxon>
        <taxon>Natronomonadaceae</taxon>
        <taxon>Natronomonas</taxon>
    </lineage>
</organism>
<comment type="caution">
    <text evidence="4">The sequence shown here is derived from an EMBL/GenBank/DDBJ whole genome shotgun (WGS) entry which is preliminary data.</text>
</comment>
<dbReference type="InterPro" id="IPR014748">
    <property type="entry name" value="Enoyl-CoA_hydra_C"/>
</dbReference>
<protein>
    <submittedName>
        <fullName evidence="4">Enoyl-CoA hydratase/isomerase family protein</fullName>
    </submittedName>
</protein>
<dbReference type="OrthoDB" id="27846at2157"/>
<dbReference type="InterPro" id="IPR001753">
    <property type="entry name" value="Enoyl-CoA_hydra/iso"/>
</dbReference>
<dbReference type="CDD" id="cd06558">
    <property type="entry name" value="crotonase-like"/>
    <property type="match status" value="1"/>
</dbReference>
<dbReference type="EMBL" id="QKNX01000002">
    <property type="protein sequence ID" value="TKR26207.1"/>
    <property type="molecule type" value="Genomic_DNA"/>
</dbReference>
<dbReference type="PANTHER" id="PTHR11941">
    <property type="entry name" value="ENOYL-COA HYDRATASE-RELATED"/>
    <property type="match status" value="1"/>
</dbReference>
<dbReference type="Gene3D" id="3.90.226.10">
    <property type="entry name" value="2-enoyl-CoA Hydratase, Chain A, domain 1"/>
    <property type="match status" value="1"/>
</dbReference>
<dbReference type="GO" id="GO:0016829">
    <property type="term" value="F:lyase activity"/>
    <property type="evidence" value="ECO:0007669"/>
    <property type="project" value="UniProtKB-KW"/>
</dbReference>
<reference evidence="4 5" key="1">
    <citation type="submission" date="2019-04" db="EMBL/GenBank/DDBJ databases">
        <title>Natronomonas sp. F20-122 a newhaloarchaeon isolated from a saline saltern of Isla Bacuta, Huelva, Spain.</title>
        <authorList>
            <person name="Duran-Viseras A."/>
            <person name="Sanchez-Porro C."/>
            <person name="Ventosa A."/>
        </authorList>
    </citation>
    <scope>NUCLEOTIDE SEQUENCE [LARGE SCALE GENOMIC DNA]</scope>
    <source>
        <strain evidence="4 5">F20-122</strain>
    </source>
</reference>
<name>A0A4U5JEU6_9EURY</name>
<dbReference type="SUPFAM" id="SSF52096">
    <property type="entry name" value="ClpP/crotonase"/>
    <property type="match status" value="1"/>
</dbReference>
<dbReference type="AlphaFoldDB" id="A0A4U5JEU6"/>
<dbReference type="InterPro" id="IPR029045">
    <property type="entry name" value="ClpP/crotonase-like_dom_sf"/>
</dbReference>
<comment type="similarity">
    <text evidence="1 3">Belongs to the enoyl-CoA hydratase/isomerase family.</text>
</comment>